<dbReference type="SUPFAM" id="SSF56235">
    <property type="entry name" value="N-terminal nucleophile aminohydrolases (Ntn hydrolases)"/>
    <property type="match status" value="1"/>
</dbReference>
<sequence>MTRSCRVEDSVLWWRLFAAWIGLVMLCIALGAPAVSFAGSGVGVPGVRGGVVTTTEPNAARAGARILREGGNAIDAAAAVAFALNVVEPQSSGLGGGGFMVVYDAKHHQTWTVDSRETAPAAATPDMFVPFTDAGSVGGGFGVASTTGLAAGVPGTVRSVELALDRWGTKSFAQVLQPAIDLAEDGFRVGPRLAESILSGRLSNEPGVPAYDEARAVFRPGGEPLETGELLVQPDLASTFKMLAEQGPDAFYNGPLAEAIVATQRASRGGRPEGEGRMTLDDLAGYEAKLRRPVEGDYRGYTVKGMGPPSSGGLTVLMILKQLERFPVGDDEQGFGFGSTRTLNVMVESMRLAFADRAVWMGDSDFIDVPEKGLISDAYTRMRGAMIDPDGRQATVEADDPRPYDTAYNGVPVKLASLVPEGRKGLNTTHFSIVDRWGNIVSYTNTVESAWGTGLMVPGYGFVLNNELTDFNFVPTANPDPADFNPGANDVAGGKRPRSSMSPVILFRGRRPVAAYGSPGGSTIINTVANMTMNLVDHELDVQEAVDAPRISQTSANGSVSREIGFDEQAIDGLTALGHQVNFPGEIGSVQAVVIDPAGRQQYGAADRRRVGAIVTLTRDELSRKGRGGHGGGHFPEP</sequence>
<keyword evidence="9" id="KW-0317">Glutathione biosynthesis</keyword>
<dbReference type="InterPro" id="IPR029055">
    <property type="entry name" value="Ntn_hydrolases_N"/>
</dbReference>
<evidence type="ECO:0000313" key="12">
    <source>
        <dbReference type="Proteomes" id="UP001595462"/>
    </source>
</evidence>
<organism evidence="11 12">
    <name type="scientific">Salinisphaera aquimarina</name>
    <dbReference type="NCBI Taxonomy" id="2094031"/>
    <lineage>
        <taxon>Bacteria</taxon>
        <taxon>Pseudomonadati</taxon>
        <taxon>Pseudomonadota</taxon>
        <taxon>Gammaproteobacteria</taxon>
        <taxon>Salinisphaerales</taxon>
        <taxon>Salinisphaeraceae</taxon>
        <taxon>Salinisphaera</taxon>
    </lineage>
</organism>
<dbReference type="InterPro" id="IPR000101">
    <property type="entry name" value="GGT_peptidase"/>
</dbReference>
<evidence type="ECO:0000256" key="9">
    <source>
        <dbReference type="RuleBase" id="RU368036"/>
    </source>
</evidence>
<dbReference type="InterPro" id="IPR043138">
    <property type="entry name" value="GGT_lsub"/>
</dbReference>
<evidence type="ECO:0000256" key="3">
    <source>
        <dbReference type="ARBA" id="ARBA00009381"/>
    </source>
</evidence>
<accession>A0ABV7EKB5</accession>
<feature type="transmembrane region" description="Helical" evidence="10">
    <location>
        <begin position="12"/>
        <end position="32"/>
    </location>
</feature>
<dbReference type="PANTHER" id="PTHR43199">
    <property type="entry name" value="GLUTATHIONE HYDROLASE"/>
    <property type="match status" value="1"/>
</dbReference>
<comment type="PTM">
    <text evidence="9">Cleaved by autocatalysis into a large and a small subunit.</text>
</comment>
<comment type="catalytic activity">
    <reaction evidence="1 9">
        <text>an S-substituted glutathione + H2O = an S-substituted L-cysteinylglycine + L-glutamate</text>
        <dbReference type="Rhea" id="RHEA:59468"/>
        <dbReference type="ChEBI" id="CHEBI:15377"/>
        <dbReference type="ChEBI" id="CHEBI:29985"/>
        <dbReference type="ChEBI" id="CHEBI:90779"/>
        <dbReference type="ChEBI" id="CHEBI:143103"/>
        <dbReference type="EC" id="3.4.19.13"/>
    </reaction>
</comment>
<keyword evidence="4 9" id="KW-0808">Transferase</keyword>
<comment type="subunit">
    <text evidence="9">This enzyme consists of two polypeptide chains, which are synthesized in precursor form from a single polypeptide.</text>
</comment>
<dbReference type="InterPro" id="IPR043137">
    <property type="entry name" value="GGT_ssub_C"/>
</dbReference>
<evidence type="ECO:0000313" key="11">
    <source>
        <dbReference type="EMBL" id="MFC3102313.1"/>
    </source>
</evidence>
<dbReference type="EMBL" id="JBHRSS010000001">
    <property type="protein sequence ID" value="MFC3102313.1"/>
    <property type="molecule type" value="Genomic_DNA"/>
</dbReference>
<dbReference type="InterPro" id="IPR051792">
    <property type="entry name" value="GGT_bact"/>
</dbReference>
<comment type="caution">
    <text evidence="11">The sequence shown here is derived from an EMBL/GenBank/DDBJ whole genome shotgun (WGS) entry which is preliminary data.</text>
</comment>
<keyword evidence="10" id="KW-0812">Transmembrane</keyword>
<evidence type="ECO:0000256" key="4">
    <source>
        <dbReference type="ARBA" id="ARBA00022679"/>
    </source>
</evidence>
<keyword evidence="12" id="KW-1185">Reference proteome</keyword>
<keyword evidence="10" id="KW-0472">Membrane</keyword>
<dbReference type="NCBIfam" id="TIGR00066">
    <property type="entry name" value="g_glut_trans"/>
    <property type="match status" value="1"/>
</dbReference>
<keyword evidence="10" id="KW-1133">Transmembrane helix</keyword>
<evidence type="ECO:0000256" key="10">
    <source>
        <dbReference type="SAM" id="Phobius"/>
    </source>
</evidence>
<reference evidence="12" key="1">
    <citation type="journal article" date="2019" name="Int. J. Syst. Evol. Microbiol.">
        <title>The Global Catalogue of Microorganisms (GCM) 10K type strain sequencing project: providing services to taxonomists for standard genome sequencing and annotation.</title>
        <authorList>
            <consortium name="The Broad Institute Genomics Platform"/>
            <consortium name="The Broad Institute Genome Sequencing Center for Infectious Disease"/>
            <person name="Wu L."/>
            <person name="Ma J."/>
        </authorList>
    </citation>
    <scope>NUCLEOTIDE SEQUENCE [LARGE SCALE GENOMIC DNA]</scope>
    <source>
        <strain evidence="12">KCTC 52640</strain>
    </source>
</reference>
<keyword evidence="7 9" id="KW-0012">Acyltransferase</keyword>
<evidence type="ECO:0000256" key="2">
    <source>
        <dbReference type="ARBA" id="ARBA00001089"/>
    </source>
</evidence>
<dbReference type="PRINTS" id="PR01210">
    <property type="entry name" value="GGTRANSPTASE"/>
</dbReference>
<evidence type="ECO:0000256" key="8">
    <source>
        <dbReference type="ARBA" id="ARBA00047417"/>
    </source>
</evidence>
<comment type="similarity">
    <text evidence="3 9">Belongs to the gamma-glutamyltransferase family.</text>
</comment>
<dbReference type="Gene3D" id="3.60.20.40">
    <property type="match status" value="1"/>
</dbReference>
<dbReference type="Pfam" id="PF01019">
    <property type="entry name" value="G_glu_transpept"/>
    <property type="match status" value="1"/>
</dbReference>
<keyword evidence="6 9" id="KW-0865">Zymogen</keyword>
<comment type="catalytic activity">
    <reaction evidence="2 9">
        <text>glutathione + H2O = L-cysteinylglycine + L-glutamate</text>
        <dbReference type="Rhea" id="RHEA:28807"/>
        <dbReference type="ChEBI" id="CHEBI:15377"/>
        <dbReference type="ChEBI" id="CHEBI:29985"/>
        <dbReference type="ChEBI" id="CHEBI:57925"/>
        <dbReference type="ChEBI" id="CHEBI:61694"/>
        <dbReference type="EC" id="3.4.19.13"/>
    </reaction>
</comment>
<proteinExistence type="inferred from homology"/>
<dbReference type="EC" id="2.3.2.2" evidence="9"/>
<evidence type="ECO:0000256" key="5">
    <source>
        <dbReference type="ARBA" id="ARBA00022801"/>
    </source>
</evidence>
<evidence type="ECO:0000256" key="6">
    <source>
        <dbReference type="ARBA" id="ARBA00023145"/>
    </source>
</evidence>
<dbReference type="Gene3D" id="1.10.246.130">
    <property type="match status" value="1"/>
</dbReference>
<comment type="pathway">
    <text evidence="9">Sulfur metabolism; glutathione metabolism.</text>
</comment>
<protein>
    <recommendedName>
        <fullName evidence="9">Glutathione hydrolase proenzyme</fullName>
        <ecNumber evidence="9">2.3.2.2</ecNumber>
        <ecNumber evidence="9">3.4.19.13</ecNumber>
    </recommendedName>
    <component>
        <recommendedName>
            <fullName evidence="9">Glutathione hydrolase large chain</fullName>
        </recommendedName>
    </component>
    <component>
        <recommendedName>
            <fullName evidence="9">Glutathione hydrolase small chain</fullName>
        </recommendedName>
    </component>
</protein>
<dbReference type="Proteomes" id="UP001595462">
    <property type="component" value="Unassembled WGS sequence"/>
</dbReference>
<gene>
    <name evidence="11" type="primary">ggt</name>
    <name evidence="11" type="ORF">ACFOSU_00235</name>
</gene>
<name>A0ABV7EKB5_9GAMM</name>
<dbReference type="RefSeq" id="WP_380685240.1">
    <property type="nucleotide sequence ID" value="NZ_JBHRSS010000001.1"/>
</dbReference>
<dbReference type="GO" id="GO:0103068">
    <property type="term" value="F:leukotriene C4 gamma-glutamyl transferase activity"/>
    <property type="evidence" value="ECO:0007669"/>
    <property type="project" value="UniProtKB-EC"/>
</dbReference>
<evidence type="ECO:0000256" key="7">
    <source>
        <dbReference type="ARBA" id="ARBA00023315"/>
    </source>
</evidence>
<keyword evidence="5 9" id="KW-0378">Hydrolase</keyword>
<dbReference type="PANTHER" id="PTHR43199:SF1">
    <property type="entry name" value="GLUTATHIONE HYDROLASE PROENZYME"/>
    <property type="match status" value="1"/>
</dbReference>
<dbReference type="EC" id="3.4.19.13" evidence="9"/>
<comment type="catalytic activity">
    <reaction evidence="8 9">
        <text>an N-terminal (5-L-glutamyl)-[peptide] + an alpha-amino acid = 5-L-glutamyl amino acid + an N-terminal L-alpha-aminoacyl-[peptide]</text>
        <dbReference type="Rhea" id="RHEA:23904"/>
        <dbReference type="Rhea" id="RHEA-COMP:9780"/>
        <dbReference type="Rhea" id="RHEA-COMP:9795"/>
        <dbReference type="ChEBI" id="CHEBI:77644"/>
        <dbReference type="ChEBI" id="CHEBI:78597"/>
        <dbReference type="ChEBI" id="CHEBI:78599"/>
        <dbReference type="ChEBI" id="CHEBI:78608"/>
        <dbReference type="EC" id="2.3.2.2"/>
    </reaction>
</comment>
<evidence type="ECO:0000256" key="1">
    <source>
        <dbReference type="ARBA" id="ARBA00001049"/>
    </source>
</evidence>